<evidence type="ECO:0000313" key="2">
    <source>
        <dbReference type="Proteomes" id="UP000625682"/>
    </source>
</evidence>
<name>A0A917KQ04_9ACTN</name>
<reference evidence="1" key="1">
    <citation type="journal article" date="2014" name="Int. J. Syst. Evol. Microbiol.">
        <title>Complete genome sequence of Corynebacterium casei LMG S-19264T (=DSM 44701T), isolated from a smear-ripened cheese.</title>
        <authorList>
            <consortium name="US DOE Joint Genome Institute (JGI-PGF)"/>
            <person name="Walter F."/>
            <person name="Albersmeier A."/>
            <person name="Kalinowski J."/>
            <person name="Ruckert C."/>
        </authorList>
    </citation>
    <scope>NUCLEOTIDE SEQUENCE</scope>
    <source>
        <strain evidence="1">CGMCC 4.7272</strain>
    </source>
</reference>
<comment type="caution">
    <text evidence="1">The sequence shown here is derived from an EMBL/GenBank/DDBJ whole genome shotgun (WGS) entry which is preliminary data.</text>
</comment>
<dbReference type="AlphaFoldDB" id="A0A917KQ04"/>
<keyword evidence="2" id="KW-1185">Reference proteome</keyword>
<proteinExistence type="predicted"/>
<evidence type="ECO:0000313" key="1">
    <source>
        <dbReference type="EMBL" id="GGJ22381.1"/>
    </source>
</evidence>
<accession>A0A917KQ04</accession>
<protein>
    <submittedName>
        <fullName evidence="1">Uncharacterized protein</fullName>
    </submittedName>
</protein>
<sequence>MAEVAGVGKGTLYRRFGDKSGPAAALLDTRERVPQEADFRRFTAGRPARVGRTGRSAACPRRCRGAALGGLYKEATGAIMRRAGLPRQRGSGWIRRSGT</sequence>
<dbReference type="EMBL" id="BMMU01000004">
    <property type="protein sequence ID" value="GGJ22381.1"/>
    <property type="molecule type" value="Genomic_DNA"/>
</dbReference>
<gene>
    <name evidence="1" type="ORF">GCM10012282_18580</name>
</gene>
<organism evidence="1 2">
    <name type="scientific">Streptomyces lacrimifluminis</name>
    <dbReference type="NCBI Taxonomy" id="1500077"/>
    <lineage>
        <taxon>Bacteria</taxon>
        <taxon>Bacillati</taxon>
        <taxon>Actinomycetota</taxon>
        <taxon>Actinomycetes</taxon>
        <taxon>Kitasatosporales</taxon>
        <taxon>Streptomycetaceae</taxon>
        <taxon>Streptomyces</taxon>
    </lineage>
</organism>
<dbReference type="Proteomes" id="UP000625682">
    <property type="component" value="Unassembled WGS sequence"/>
</dbReference>
<reference evidence="1" key="2">
    <citation type="submission" date="2020-09" db="EMBL/GenBank/DDBJ databases">
        <authorList>
            <person name="Sun Q."/>
            <person name="Zhou Y."/>
        </authorList>
    </citation>
    <scope>NUCLEOTIDE SEQUENCE</scope>
    <source>
        <strain evidence="1">CGMCC 4.7272</strain>
    </source>
</reference>
<dbReference type="Gene3D" id="1.10.357.10">
    <property type="entry name" value="Tetracycline Repressor, domain 2"/>
    <property type="match status" value="1"/>
</dbReference>